<dbReference type="AlphaFoldDB" id="A0A1N6GRS3"/>
<organism evidence="1 2">
    <name type="scientific">Epilithonimonas zeae</name>
    <dbReference type="NCBI Taxonomy" id="1416779"/>
    <lineage>
        <taxon>Bacteria</taxon>
        <taxon>Pseudomonadati</taxon>
        <taxon>Bacteroidota</taxon>
        <taxon>Flavobacteriia</taxon>
        <taxon>Flavobacteriales</taxon>
        <taxon>Weeksellaceae</taxon>
        <taxon>Chryseobacterium group</taxon>
        <taxon>Epilithonimonas</taxon>
    </lineage>
</organism>
<dbReference type="Gene3D" id="2.180.10.10">
    <property type="entry name" value="RHS repeat-associated core"/>
    <property type="match status" value="1"/>
</dbReference>
<proteinExistence type="predicted"/>
<dbReference type="Proteomes" id="UP000185207">
    <property type="component" value="Unassembled WGS sequence"/>
</dbReference>
<dbReference type="InterPro" id="IPR022385">
    <property type="entry name" value="Rhs_assc_core"/>
</dbReference>
<name>A0A1N6GRS3_9FLAO</name>
<dbReference type="RefSeq" id="WP_074235115.1">
    <property type="nucleotide sequence ID" value="NZ_FSRK01000001.1"/>
</dbReference>
<evidence type="ECO:0000313" key="2">
    <source>
        <dbReference type="Proteomes" id="UP000185207"/>
    </source>
</evidence>
<reference evidence="2" key="1">
    <citation type="submission" date="2016-11" db="EMBL/GenBank/DDBJ databases">
        <authorList>
            <person name="Varghese N."/>
            <person name="Submissions S."/>
        </authorList>
    </citation>
    <scope>NUCLEOTIDE SEQUENCE [LARGE SCALE GENOMIC DNA]</scope>
    <source>
        <strain evidence="2">DSM 27623</strain>
    </source>
</reference>
<sequence length="318" mass="34476">MLQQRTIIDYRNNQYKFQEQELQETGFYSFKWRNYMPDVGRFFNVDPLSEKYAYQSHYNFSENKVVSHRELEGLEAIPAGNFNKNQTSLVVLGLGRANGRAGDGVGDGTNTLYSNLPKSLQTDGALSSLQNSLGSNIAVAAYTGTDSGLASTHMVETISNYRSVNPDGNVIMIGHSAGGKDILNAANSTSESINLVFTMEPVSVDAGGGTAYSSDPYSVTLGSNVQNMINLSAENNMFTGGGGLRSSNDQKSYSGQLKGTSHVNIDDSVTPYLKPLIQRTNQGVNPVDWFKKANFNNFQVKPNVRTGNEENKGTGSGS</sequence>
<keyword evidence="2" id="KW-1185">Reference proteome</keyword>
<gene>
    <name evidence="1" type="ORF">SAMN05444409_2004</name>
</gene>
<dbReference type="EMBL" id="FSRK01000001">
    <property type="protein sequence ID" value="SIO10075.1"/>
    <property type="molecule type" value="Genomic_DNA"/>
</dbReference>
<protein>
    <submittedName>
        <fullName evidence="1">RHS repeat-associated core domain-containing protein</fullName>
    </submittedName>
</protein>
<dbReference type="NCBIfam" id="TIGR03696">
    <property type="entry name" value="Rhs_assc_core"/>
    <property type="match status" value="1"/>
</dbReference>
<evidence type="ECO:0000313" key="1">
    <source>
        <dbReference type="EMBL" id="SIO10075.1"/>
    </source>
</evidence>
<dbReference type="STRING" id="1416779.SAMN05444409_2004"/>
<accession>A0A1N6GRS3</accession>